<keyword evidence="1 4" id="KW-0378">Hydrolase</keyword>
<evidence type="ECO:0000256" key="1">
    <source>
        <dbReference type="ARBA" id="ARBA00022801"/>
    </source>
</evidence>
<dbReference type="PANTHER" id="PTHR14226:SF57">
    <property type="entry name" value="BLR7027 PROTEIN"/>
    <property type="match status" value="1"/>
</dbReference>
<dbReference type="RefSeq" id="WP_379582969.1">
    <property type="nucleotide sequence ID" value="NZ_JBHUFV010000104.1"/>
</dbReference>
<keyword evidence="3 4" id="KW-0443">Lipid metabolism</keyword>
<comment type="caution">
    <text evidence="6">The sequence shown here is derived from an EMBL/GenBank/DDBJ whole genome shotgun (WGS) entry which is preliminary data.</text>
</comment>
<dbReference type="InterPro" id="IPR016035">
    <property type="entry name" value="Acyl_Trfase/lysoPLipase"/>
</dbReference>
<dbReference type="SUPFAM" id="SSF52151">
    <property type="entry name" value="FabD/lysophospholipase-like"/>
    <property type="match status" value="1"/>
</dbReference>
<feature type="domain" description="PNPLA" evidence="5">
    <location>
        <begin position="5"/>
        <end position="174"/>
    </location>
</feature>
<organism evidence="6 7">
    <name type="scientific">Nonomuraea mangrovi</name>
    <dbReference type="NCBI Taxonomy" id="2316207"/>
    <lineage>
        <taxon>Bacteria</taxon>
        <taxon>Bacillati</taxon>
        <taxon>Actinomycetota</taxon>
        <taxon>Actinomycetes</taxon>
        <taxon>Streptosporangiales</taxon>
        <taxon>Streptosporangiaceae</taxon>
        <taxon>Nonomuraea</taxon>
    </lineage>
</organism>
<evidence type="ECO:0000256" key="3">
    <source>
        <dbReference type="ARBA" id="ARBA00023098"/>
    </source>
</evidence>
<dbReference type="Proteomes" id="UP001597368">
    <property type="component" value="Unassembled WGS sequence"/>
</dbReference>
<feature type="short sequence motif" description="GXGXXG" evidence="4">
    <location>
        <begin position="9"/>
        <end position="14"/>
    </location>
</feature>
<dbReference type="PROSITE" id="PS51635">
    <property type="entry name" value="PNPLA"/>
    <property type="match status" value="1"/>
</dbReference>
<dbReference type="InterPro" id="IPR050301">
    <property type="entry name" value="NTE"/>
</dbReference>
<feature type="active site" description="Nucleophile" evidence="4">
    <location>
        <position position="38"/>
    </location>
</feature>
<dbReference type="EMBL" id="JBHUFV010000104">
    <property type="protein sequence ID" value="MFD1940086.1"/>
    <property type="molecule type" value="Genomic_DNA"/>
</dbReference>
<dbReference type="PANTHER" id="PTHR14226">
    <property type="entry name" value="NEUROPATHY TARGET ESTERASE/SWISS CHEESE D.MELANOGASTER"/>
    <property type="match status" value="1"/>
</dbReference>
<feature type="short sequence motif" description="GXSXG" evidence="4">
    <location>
        <begin position="36"/>
        <end position="40"/>
    </location>
</feature>
<dbReference type="Pfam" id="PF01734">
    <property type="entry name" value="Patatin"/>
    <property type="match status" value="1"/>
</dbReference>
<reference evidence="7" key="1">
    <citation type="journal article" date="2019" name="Int. J. Syst. Evol. Microbiol.">
        <title>The Global Catalogue of Microorganisms (GCM) 10K type strain sequencing project: providing services to taxonomists for standard genome sequencing and annotation.</title>
        <authorList>
            <consortium name="The Broad Institute Genomics Platform"/>
            <consortium name="The Broad Institute Genome Sequencing Center for Infectious Disease"/>
            <person name="Wu L."/>
            <person name="Ma J."/>
        </authorList>
    </citation>
    <scope>NUCLEOTIDE SEQUENCE [LARGE SCALE GENOMIC DNA]</scope>
    <source>
        <strain evidence="7">ICMP 6774ER</strain>
    </source>
</reference>
<protein>
    <submittedName>
        <fullName evidence="6">Patatin-like phospholipase family protein</fullName>
    </submittedName>
</protein>
<sequence length="270" mass="28961">METAFVLGGGGVLGAHEVGMLRALDEAGIRPDLIVGTSVGALNGVLMSASPSDAVKRLTTLWRSDVARTAFAGSWVQRLSTLARTGTHLHPIGPLRRLLTELVGVELIEELPVRFQCVAASIEQASARWFAEGPLVDAVLASCAVPGLLPPVRIGDEHFFDGGLVHSIPVGRAVQLGARRVFVLQVGRIEQPLSAPRRPWEVGMVAFEIARRHRFAEEMASLPGSVEVHVLPTGLDTPISPLRYRDLSQISGSIDRAYAASSRYLAGVIR</sequence>
<evidence type="ECO:0000259" key="5">
    <source>
        <dbReference type="PROSITE" id="PS51635"/>
    </source>
</evidence>
<name>A0ABW4TE09_9ACTN</name>
<evidence type="ECO:0000313" key="7">
    <source>
        <dbReference type="Proteomes" id="UP001597368"/>
    </source>
</evidence>
<keyword evidence="7" id="KW-1185">Reference proteome</keyword>
<gene>
    <name evidence="6" type="ORF">ACFSKW_52385</name>
</gene>
<accession>A0ABW4TE09</accession>
<dbReference type="Gene3D" id="3.40.1090.10">
    <property type="entry name" value="Cytosolic phospholipase A2 catalytic domain"/>
    <property type="match status" value="2"/>
</dbReference>
<keyword evidence="2 4" id="KW-0442">Lipid degradation</keyword>
<feature type="short sequence motif" description="DGA/G" evidence="4">
    <location>
        <begin position="161"/>
        <end position="163"/>
    </location>
</feature>
<evidence type="ECO:0000256" key="4">
    <source>
        <dbReference type="PROSITE-ProRule" id="PRU01161"/>
    </source>
</evidence>
<dbReference type="InterPro" id="IPR002641">
    <property type="entry name" value="PNPLA_dom"/>
</dbReference>
<feature type="active site" description="Proton acceptor" evidence="4">
    <location>
        <position position="161"/>
    </location>
</feature>
<evidence type="ECO:0000256" key="2">
    <source>
        <dbReference type="ARBA" id="ARBA00022963"/>
    </source>
</evidence>
<proteinExistence type="predicted"/>
<evidence type="ECO:0000313" key="6">
    <source>
        <dbReference type="EMBL" id="MFD1940086.1"/>
    </source>
</evidence>